<dbReference type="PROSITE" id="PS51186">
    <property type="entry name" value="GNAT"/>
    <property type="match status" value="1"/>
</dbReference>
<dbReference type="Proteomes" id="UP000310249">
    <property type="component" value="Unassembled WGS sequence"/>
</dbReference>
<organism evidence="2 3">
    <name type="scientific">Pseudoalteromonas rubra</name>
    <dbReference type="NCBI Taxonomy" id="43658"/>
    <lineage>
        <taxon>Bacteria</taxon>
        <taxon>Pseudomonadati</taxon>
        <taxon>Pseudomonadota</taxon>
        <taxon>Gammaproteobacteria</taxon>
        <taxon>Alteromonadales</taxon>
        <taxon>Pseudoalteromonadaceae</taxon>
        <taxon>Pseudoalteromonas</taxon>
    </lineage>
</organism>
<dbReference type="InterPro" id="IPR016181">
    <property type="entry name" value="Acyl_CoA_acyltransferase"/>
</dbReference>
<feature type="domain" description="N-acetyltransferase" evidence="1">
    <location>
        <begin position="2"/>
        <end position="156"/>
    </location>
</feature>
<comment type="caution">
    <text evidence="2">The sequence shown here is derived from an EMBL/GenBank/DDBJ whole genome shotgun (WGS) entry which is preliminary data.</text>
</comment>
<evidence type="ECO:0000313" key="3">
    <source>
        <dbReference type="Proteomes" id="UP000310249"/>
    </source>
</evidence>
<dbReference type="OrthoDB" id="8304386at2"/>
<sequence length="158" mass="17478">MVVIEKLSPSHIAAVKRIQLAPEQIRFAGTSDEFLEDECDTTHRHVIRRDDTLIGYFKLDLAYDKKYEYCPAGALGLRAFVIDKQYQGKGLGTAAVKALLAYLSVHYASYPWLYLGVNCQNPGAYACYLKAGLAVCDDKYLGGPAGPQYIMYGKIPSS</sequence>
<dbReference type="SUPFAM" id="SSF55729">
    <property type="entry name" value="Acyl-CoA N-acyltransferases (Nat)"/>
    <property type="match status" value="1"/>
</dbReference>
<protein>
    <submittedName>
        <fullName evidence="2">GNAT family N-acetyltransferase</fullName>
    </submittedName>
</protein>
<dbReference type="EMBL" id="PNCI01000068">
    <property type="protein sequence ID" value="TMP24617.1"/>
    <property type="molecule type" value="Genomic_DNA"/>
</dbReference>
<dbReference type="Pfam" id="PF00583">
    <property type="entry name" value="Acetyltransf_1"/>
    <property type="match status" value="1"/>
</dbReference>
<dbReference type="InterPro" id="IPR000182">
    <property type="entry name" value="GNAT_dom"/>
</dbReference>
<name>A0A5S3WH11_9GAMM</name>
<reference evidence="3" key="2">
    <citation type="submission" date="2019-06" db="EMBL/GenBank/DDBJ databases">
        <title>Co-occurence of chitin degradation, pigmentation and bioactivity in marine Pseudoalteromonas.</title>
        <authorList>
            <person name="Sonnenschein E.C."/>
            <person name="Bech P.K."/>
        </authorList>
    </citation>
    <scope>NUCLEOTIDE SEQUENCE [LARGE SCALE GENOMIC DNA]</scope>
    <source>
        <strain evidence="3">S2676</strain>
    </source>
</reference>
<dbReference type="AlphaFoldDB" id="A0A5S3WH11"/>
<reference evidence="2 3" key="1">
    <citation type="submission" date="2018-01" db="EMBL/GenBank/DDBJ databases">
        <authorList>
            <person name="Paulsen S."/>
            <person name="Gram L.K."/>
        </authorList>
    </citation>
    <scope>NUCLEOTIDE SEQUENCE [LARGE SCALE GENOMIC DNA]</scope>
    <source>
        <strain evidence="2 3">S2676</strain>
    </source>
</reference>
<dbReference type="CDD" id="cd04301">
    <property type="entry name" value="NAT_SF"/>
    <property type="match status" value="1"/>
</dbReference>
<keyword evidence="2" id="KW-0808">Transferase</keyword>
<accession>A0A5S3WH11</accession>
<evidence type="ECO:0000313" key="2">
    <source>
        <dbReference type="EMBL" id="TMP24617.1"/>
    </source>
</evidence>
<evidence type="ECO:0000259" key="1">
    <source>
        <dbReference type="PROSITE" id="PS51186"/>
    </source>
</evidence>
<gene>
    <name evidence="2" type="ORF">CWB99_21635</name>
</gene>
<dbReference type="GO" id="GO:0016747">
    <property type="term" value="F:acyltransferase activity, transferring groups other than amino-acyl groups"/>
    <property type="evidence" value="ECO:0007669"/>
    <property type="project" value="InterPro"/>
</dbReference>
<proteinExistence type="predicted"/>
<dbReference type="Gene3D" id="3.40.630.30">
    <property type="match status" value="1"/>
</dbReference>
<dbReference type="RefSeq" id="WP_138549959.1">
    <property type="nucleotide sequence ID" value="NZ_PNCH01000005.1"/>
</dbReference>